<gene>
    <name evidence="3" type="ORF">C7999DRAFT_30588</name>
</gene>
<feature type="domain" description="Heterokaryon incompatibility" evidence="2">
    <location>
        <begin position="220"/>
        <end position="397"/>
    </location>
</feature>
<dbReference type="InterPro" id="IPR010730">
    <property type="entry name" value="HET"/>
</dbReference>
<dbReference type="PANTHER" id="PTHR33112">
    <property type="entry name" value="DOMAIN PROTEIN, PUTATIVE-RELATED"/>
    <property type="match status" value="1"/>
</dbReference>
<evidence type="ECO:0000313" key="3">
    <source>
        <dbReference type="EMBL" id="KAK4248899.1"/>
    </source>
</evidence>
<name>A0AAN7HRX8_9PEZI</name>
<comment type="caution">
    <text evidence="3">The sequence shown here is derived from an EMBL/GenBank/DDBJ whole genome shotgun (WGS) entry which is preliminary data.</text>
</comment>
<evidence type="ECO:0000256" key="1">
    <source>
        <dbReference type="SAM" id="MobiDB-lite"/>
    </source>
</evidence>
<dbReference type="EMBL" id="MU857630">
    <property type="protein sequence ID" value="KAK4248899.1"/>
    <property type="molecule type" value="Genomic_DNA"/>
</dbReference>
<keyword evidence="4" id="KW-1185">Reference proteome</keyword>
<evidence type="ECO:0000313" key="4">
    <source>
        <dbReference type="Proteomes" id="UP001303647"/>
    </source>
</evidence>
<dbReference type="PANTHER" id="PTHR33112:SF12">
    <property type="entry name" value="HETEROKARYON INCOMPATIBILITY DOMAIN-CONTAINING PROTEIN"/>
    <property type="match status" value="1"/>
</dbReference>
<feature type="region of interest" description="Disordered" evidence="1">
    <location>
        <begin position="525"/>
        <end position="545"/>
    </location>
</feature>
<organism evidence="3 4">
    <name type="scientific">Corynascus novoguineensis</name>
    <dbReference type="NCBI Taxonomy" id="1126955"/>
    <lineage>
        <taxon>Eukaryota</taxon>
        <taxon>Fungi</taxon>
        <taxon>Dikarya</taxon>
        <taxon>Ascomycota</taxon>
        <taxon>Pezizomycotina</taxon>
        <taxon>Sordariomycetes</taxon>
        <taxon>Sordariomycetidae</taxon>
        <taxon>Sordariales</taxon>
        <taxon>Chaetomiaceae</taxon>
        <taxon>Corynascus</taxon>
    </lineage>
</organism>
<reference evidence="3" key="1">
    <citation type="journal article" date="2023" name="Mol. Phylogenet. Evol.">
        <title>Genome-scale phylogeny and comparative genomics of the fungal order Sordariales.</title>
        <authorList>
            <person name="Hensen N."/>
            <person name="Bonometti L."/>
            <person name="Westerberg I."/>
            <person name="Brannstrom I.O."/>
            <person name="Guillou S."/>
            <person name="Cros-Aarteil S."/>
            <person name="Calhoun S."/>
            <person name="Haridas S."/>
            <person name="Kuo A."/>
            <person name="Mondo S."/>
            <person name="Pangilinan J."/>
            <person name="Riley R."/>
            <person name="LaButti K."/>
            <person name="Andreopoulos B."/>
            <person name="Lipzen A."/>
            <person name="Chen C."/>
            <person name="Yan M."/>
            <person name="Daum C."/>
            <person name="Ng V."/>
            <person name="Clum A."/>
            <person name="Steindorff A."/>
            <person name="Ohm R.A."/>
            <person name="Martin F."/>
            <person name="Silar P."/>
            <person name="Natvig D.O."/>
            <person name="Lalanne C."/>
            <person name="Gautier V."/>
            <person name="Ament-Velasquez S.L."/>
            <person name="Kruys A."/>
            <person name="Hutchinson M.I."/>
            <person name="Powell A.J."/>
            <person name="Barry K."/>
            <person name="Miller A.N."/>
            <person name="Grigoriev I.V."/>
            <person name="Debuchy R."/>
            <person name="Gladieux P."/>
            <person name="Hiltunen Thoren M."/>
            <person name="Johannesson H."/>
        </authorList>
    </citation>
    <scope>NUCLEOTIDE SEQUENCE</scope>
    <source>
        <strain evidence="3">CBS 359.72</strain>
    </source>
</reference>
<accession>A0AAN7HRX8</accession>
<reference evidence="3" key="2">
    <citation type="submission" date="2023-05" db="EMBL/GenBank/DDBJ databases">
        <authorList>
            <consortium name="Lawrence Berkeley National Laboratory"/>
            <person name="Steindorff A."/>
            <person name="Hensen N."/>
            <person name="Bonometti L."/>
            <person name="Westerberg I."/>
            <person name="Brannstrom I.O."/>
            <person name="Guillou S."/>
            <person name="Cros-Aarteil S."/>
            <person name="Calhoun S."/>
            <person name="Haridas S."/>
            <person name="Kuo A."/>
            <person name="Mondo S."/>
            <person name="Pangilinan J."/>
            <person name="Riley R."/>
            <person name="Labutti K."/>
            <person name="Andreopoulos B."/>
            <person name="Lipzen A."/>
            <person name="Chen C."/>
            <person name="Yanf M."/>
            <person name="Daum C."/>
            <person name="Ng V."/>
            <person name="Clum A."/>
            <person name="Ohm R."/>
            <person name="Martin F."/>
            <person name="Silar P."/>
            <person name="Natvig D."/>
            <person name="Lalanne C."/>
            <person name="Gautier V."/>
            <person name="Ament-Velasquez S.L."/>
            <person name="Kruys A."/>
            <person name="Hutchinson M.I."/>
            <person name="Powell A.J."/>
            <person name="Barry K."/>
            <person name="Miller A.N."/>
            <person name="Grigoriev I.V."/>
            <person name="Debuchy R."/>
            <person name="Gladieux P."/>
            <person name="Thoren M.H."/>
            <person name="Johannesson H."/>
        </authorList>
    </citation>
    <scope>NUCLEOTIDE SEQUENCE</scope>
    <source>
        <strain evidence="3">CBS 359.72</strain>
    </source>
</reference>
<sequence>MATKQSEPEDAPGCSQAEQLLTPFQQEAQQSLSLCRQAHTTTREEAEYATLLSKVLERLLSQLQGLTQHHKVEVVDAEEWLEQARSFLSQIDAGFVSDDESAVRWQLTRDGVTHLVQLYDELSSKLRSMRFKSGQSTSAAPPELFMNKLHYVRDQLFPPPVLGPWIDLCRLRRWLDHCDAHHTAHCLLSPSSKEIFAHRPRRLIDLERMCLVPCEQGQRYVALSYVWGAVPAFTTRKRTIGCLLQDGSLLTSSSAESPGCRDASTQTADETLVIHLPPTIRDAMELARRLGEQYLWVDSLCIVQDDDDEKREELAHMGSIYVNAYVTVVAAVGTTAFSGLRGIENVTRPMARAAAQKGTAPEYLLHGGAYAVKRNIEALQRRLRSSTWNSRAWTFQEQIFSRRLLVLDDTSAAWECHCAVWLEGMEPPQQPAACQNNTAVAAQGLSFSARPCFDDYARHVAQYNGRNLSFPEDALDAFAGILATLSRTAFSRGGFLCGLPVLFFDAALLWYNSFRLERRRAARQLRRRQQEDDDVGDAATSRSSPVLPPSWAWAAWGGTVGYPYFGSSKKDSRGHEMGIQPLVQWQYRENGEQRWRFVPSVWNDEKQIVGAYDTEAGDGADVGLFPPVPAGSHLLLSYPLRGFFPILESYGTVQLLLADGADGCAGMLGSCEALPIDELGAGGPRPLCEVVAISESCVNGQDTYNVLWIDWEDGIAYRKGTGRILKSAWEAHETERIQLVLG</sequence>
<dbReference type="Pfam" id="PF06985">
    <property type="entry name" value="HET"/>
    <property type="match status" value="1"/>
</dbReference>
<protein>
    <submittedName>
        <fullName evidence="3">HET-domain-containing protein</fullName>
    </submittedName>
</protein>
<dbReference type="Proteomes" id="UP001303647">
    <property type="component" value="Unassembled WGS sequence"/>
</dbReference>
<dbReference type="AlphaFoldDB" id="A0AAN7HRX8"/>
<proteinExistence type="predicted"/>
<evidence type="ECO:0000259" key="2">
    <source>
        <dbReference type="Pfam" id="PF06985"/>
    </source>
</evidence>